<dbReference type="AlphaFoldDB" id="A0AAV2S7C9"/>
<dbReference type="Gene3D" id="2.160.10.10">
    <property type="entry name" value="Hexapeptide repeat proteins"/>
    <property type="match status" value="1"/>
</dbReference>
<dbReference type="EMBL" id="CAXKWB010047012">
    <property type="protein sequence ID" value="CAL4164664.1"/>
    <property type="molecule type" value="Genomic_DNA"/>
</dbReference>
<protein>
    <recommendedName>
        <fullName evidence="6">Translation initiation factor eIF2B subunit gamma</fullName>
    </recommendedName>
    <alternativeName>
        <fullName evidence="7">eIF2B GDP-GTP exchange factor subunit gamma</fullName>
    </alternativeName>
</protein>
<comment type="function">
    <text evidence="8">Acts as a component of the translation initiation factor 2B (eIF2B) complex, which catalyzes the exchange of GDP for GTP on the eukaryotic initiation factor 2 (eIF2) complex gamma subunit. Its guanine nucleotide exchange factor activity is repressed when bound to eIF2 complex phosphorylated on the alpha subunit, thereby limiting the amount of methionyl-initiator methionine tRNA available to the ribosome and consequently global translation is repressed.</text>
</comment>
<comment type="subcellular location">
    <subcellularLocation>
        <location evidence="1">Cytoplasm</location>
        <location evidence="1">Cytosol</location>
    </subcellularLocation>
</comment>
<evidence type="ECO:0000259" key="11">
    <source>
        <dbReference type="Pfam" id="PF24894"/>
    </source>
</evidence>
<evidence type="ECO:0000256" key="8">
    <source>
        <dbReference type="ARBA" id="ARBA00045373"/>
    </source>
</evidence>
<dbReference type="InterPro" id="IPR005835">
    <property type="entry name" value="NTP_transferase_dom"/>
</dbReference>
<accession>A0AAV2S7C9</accession>
<dbReference type="Gene3D" id="3.90.550.10">
    <property type="entry name" value="Spore Coat Polysaccharide Biosynthesis Protein SpsA, Chain A"/>
    <property type="match status" value="1"/>
</dbReference>
<evidence type="ECO:0000256" key="4">
    <source>
        <dbReference type="ARBA" id="ARBA00022540"/>
    </source>
</evidence>
<comment type="caution">
    <text evidence="12">The sequence shown here is derived from an EMBL/GenBank/DDBJ whole genome shotgun (WGS) entry which is preliminary data.</text>
</comment>
<keyword evidence="4" id="KW-0396">Initiation factor</keyword>
<evidence type="ECO:0000256" key="2">
    <source>
        <dbReference type="ARBA" id="ARBA00007878"/>
    </source>
</evidence>
<evidence type="ECO:0000256" key="3">
    <source>
        <dbReference type="ARBA" id="ARBA00022490"/>
    </source>
</evidence>
<evidence type="ECO:0000256" key="5">
    <source>
        <dbReference type="ARBA" id="ARBA00022917"/>
    </source>
</evidence>
<dbReference type="SUPFAM" id="SSF53448">
    <property type="entry name" value="Nucleotide-diphospho-sugar transferases"/>
    <property type="match status" value="1"/>
</dbReference>
<evidence type="ECO:0000259" key="10">
    <source>
        <dbReference type="Pfam" id="PF00483"/>
    </source>
</evidence>
<dbReference type="Pfam" id="PF24894">
    <property type="entry name" value="Hexapep_GlmU"/>
    <property type="match status" value="1"/>
</dbReference>
<evidence type="ECO:0000313" key="12">
    <source>
        <dbReference type="EMBL" id="CAL4164664.1"/>
    </source>
</evidence>
<dbReference type="Proteomes" id="UP001497623">
    <property type="component" value="Unassembled WGS sequence"/>
</dbReference>
<dbReference type="PANTHER" id="PTHR45989">
    <property type="entry name" value="TRANSLATION INITIATION FACTOR EIF-2B SUBUNIT GAMMA"/>
    <property type="match status" value="1"/>
</dbReference>
<comment type="subunit">
    <text evidence="9">Component of the translation initiation factor 2B (eIF2B) complex which is a heterodecamer of two sets of five different subunits: alpha, beta, gamma, delta and epsilon. Subunits alpha, beta and delta comprise a regulatory subcomplex and subunits epsilon and gamma comprise a catalytic subcomplex. Within the complex, the hexameric regulatory complex resides at the center, with the two heterodimeric catalytic subcomplexes bound on opposite sides.</text>
</comment>
<gene>
    <name evidence="12" type="ORF">MNOR_LOCUS33162</name>
</gene>
<comment type="similarity">
    <text evidence="2">Belongs to the eIF-2B gamma/epsilon subunits family.</text>
</comment>
<dbReference type="GO" id="GO:0005085">
    <property type="term" value="F:guanyl-nucleotide exchange factor activity"/>
    <property type="evidence" value="ECO:0007669"/>
    <property type="project" value="TreeGrafter"/>
</dbReference>
<feature type="domain" description="Nucleotidyl transferase" evidence="10">
    <location>
        <begin position="7"/>
        <end position="139"/>
    </location>
</feature>
<dbReference type="InterPro" id="IPR029044">
    <property type="entry name" value="Nucleotide-diphossugar_trans"/>
</dbReference>
<evidence type="ECO:0000256" key="9">
    <source>
        <dbReference type="ARBA" id="ARBA00046432"/>
    </source>
</evidence>
<feature type="domain" description="Glucose-1-phosphate adenylyltransferase/Bifunctional protein GlmU-like C-terminal hexapeptide" evidence="11">
    <location>
        <begin position="347"/>
        <end position="423"/>
    </location>
</feature>
<evidence type="ECO:0000256" key="7">
    <source>
        <dbReference type="ARBA" id="ARBA00044229"/>
    </source>
</evidence>
<sequence>MRMEAQAIVLAAGPGMRMTTLTNKSPKSLLPLGTLPMIVYPLQMLEEAGFTEVTVVVSSGVENNFVKLAEQYGLKLKLEIAVVNTSDDPGTADSLRHIASKIKHGVDDVVIVSSDLVTDVALQSIMDQHRSRGAALTMLTAKLNTDFTKAITPGPKTKHQINSDIICQDGKSGQLMYAVVGGDYDDRVDLSSRVMKNSSSMSVSTSLLDAHLYVMKRWMLDYILSDESPCLDMGSLRAEIIPHVISRQFTKPPSKEREERKLDINDVMENDEYMELIKKYNTSVVDSPLHNSDELDSRICYTYTHPGFCVRANTLNSYWELNRKMHSIFNSVSSGTTWALKHLSADVNEKAQVSDDSLVGAGSVVCEKTNITSSVIGNHCRINSLTRISNSVLTSHVIIAQGCVIENSLIAADIEKKCTIKNCIVTDPNRIQENKNYSNEVLEASADYA</sequence>
<dbReference type="PANTHER" id="PTHR45989:SF1">
    <property type="entry name" value="TRANSLATION INITIATION FACTOR EIF-2B SUBUNIT GAMMA"/>
    <property type="match status" value="1"/>
</dbReference>
<dbReference type="GO" id="GO:0005851">
    <property type="term" value="C:eukaryotic translation initiation factor 2B complex"/>
    <property type="evidence" value="ECO:0007669"/>
    <property type="project" value="TreeGrafter"/>
</dbReference>
<keyword evidence="5" id="KW-0648">Protein biosynthesis</keyword>
<dbReference type="InterPro" id="IPR051960">
    <property type="entry name" value="eIF2B_gamma"/>
</dbReference>
<proteinExistence type="inferred from homology"/>
<dbReference type="GO" id="GO:0002183">
    <property type="term" value="P:cytoplasmic translational initiation"/>
    <property type="evidence" value="ECO:0007669"/>
    <property type="project" value="TreeGrafter"/>
</dbReference>
<evidence type="ECO:0000256" key="6">
    <source>
        <dbReference type="ARBA" id="ARBA00044196"/>
    </source>
</evidence>
<dbReference type="GO" id="GO:0005829">
    <property type="term" value="C:cytosol"/>
    <property type="evidence" value="ECO:0007669"/>
    <property type="project" value="UniProtKB-SubCell"/>
</dbReference>
<dbReference type="GO" id="GO:0003743">
    <property type="term" value="F:translation initiation factor activity"/>
    <property type="evidence" value="ECO:0007669"/>
    <property type="project" value="UniProtKB-KW"/>
</dbReference>
<name>A0AAV2S7C9_MEGNR</name>
<organism evidence="12 13">
    <name type="scientific">Meganyctiphanes norvegica</name>
    <name type="common">Northern krill</name>
    <name type="synonym">Thysanopoda norvegica</name>
    <dbReference type="NCBI Taxonomy" id="48144"/>
    <lineage>
        <taxon>Eukaryota</taxon>
        <taxon>Metazoa</taxon>
        <taxon>Ecdysozoa</taxon>
        <taxon>Arthropoda</taxon>
        <taxon>Crustacea</taxon>
        <taxon>Multicrustacea</taxon>
        <taxon>Malacostraca</taxon>
        <taxon>Eumalacostraca</taxon>
        <taxon>Eucarida</taxon>
        <taxon>Euphausiacea</taxon>
        <taxon>Euphausiidae</taxon>
        <taxon>Meganyctiphanes</taxon>
    </lineage>
</organism>
<keyword evidence="3" id="KW-0963">Cytoplasm</keyword>
<keyword evidence="13" id="KW-1185">Reference proteome</keyword>
<dbReference type="InterPro" id="IPR056818">
    <property type="entry name" value="GlmU/GlgC-like_hexapep"/>
</dbReference>
<dbReference type="Pfam" id="PF00483">
    <property type="entry name" value="NTP_transferase"/>
    <property type="match status" value="1"/>
</dbReference>
<reference evidence="12 13" key="1">
    <citation type="submission" date="2024-05" db="EMBL/GenBank/DDBJ databases">
        <authorList>
            <person name="Wallberg A."/>
        </authorList>
    </citation>
    <scope>NUCLEOTIDE SEQUENCE [LARGE SCALE GENOMIC DNA]</scope>
</reference>
<evidence type="ECO:0000256" key="1">
    <source>
        <dbReference type="ARBA" id="ARBA00004514"/>
    </source>
</evidence>
<evidence type="ECO:0000313" key="13">
    <source>
        <dbReference type="Proteomes" id="UP001497623"/>
    </source>
</evidence>